<evidence type="ECO:0000313" key="3">
    <source>
        <dbReference type="Proteomes" id="UP001164746"/>
    </source>
</evidence>
<dbReference type="Proteomes" id="UP001164746">
    <property type="component" value="Chromosome 17"/>
</dbReference>
<sequence>MLKPMLVGPSVDPQSSRNQLKLIWDSSHGPRRSSLTHAGKPTAPTANKAETLNLTAHSRKPTVPGAHNGKNKPHTNNPMVHNMSAKVQSAHNGKIMTQTAHTGSVGQKGGTSVVQMNSHPVRHSSQNIALNHGPANQKPSHSGGARHMVQTQTNSHALGAKTKTSAKQLLRQMPQSLSDTARLPHGELVCQAGFPGTEEDVPGMYFPLARRQSSGAIVANKISFFERKRGSDKPSPKISKQLQGKISFSELPQTHEYEGEESALANYLIQHPEEKEDVLKQEEEVVNGVDGGQEDLLNDSPRNPDQPDTSIKANTVISHNTGALTSYKSKMQTEDFQFGMRLAEPEPVVMDNRDEEVDPGSLQLLPASESEVDAFSRELGTVTDMLF</sequence>
<protein>
    <submittedName>
        <fullName evidence="2">Uncharacterized protein</fullName>
    </submittedName>
</protein>
<name>A0ABY7G893_MYAAR</name>
<dbReference type="EMBL" id="CP111028">
    <property type="protein sequence ID" value="WAR30648.1"/>
    <property type="molecule type" value="Genomic_DNA"/>
</dbReference>
<feature type="compositionally biased region" description="Polar residues" evidence="1">
    <location>
        <begin position="44"/>
        <end position="53"/>
    </location>
</feature>
<evidence type="ECO:0000313" key="2">
    <source>
        <dbReference type="EMBL" id="WAR30648.1"/>
    </source>
</evidence>
<reference evidence="2" key="1">
    <citation type="submission" date="2022-11" db="EMBL/GenBank/DDBJ databases">
        <title>Centuries of genome instability and evolution in soft-shell clam transmissible cancer (bioRxiv).</title>
        <authorList>
            <person name="Hart S.F.M."/>
            <person name="Yonemitsu M.A."/>
            <person name="Giersch R.M."/>
            <person name="Beal B.F."/>
            <person name="Arriagada G."/>
            <person name="Davis B.W."/>
            <person name="Ostrander E.A."/>
            <person name="Goff S.P."/>
            <person name="Metzger M.J."/>
        </authorList>
    </citation>
    <scope>NUCLEOTIDE SEQUENCE</scope>
    <source>
        <strain evidence="2">MELC-2E11</strain>
        <tissue evidence="2">Siphon/mantle</tissue>
    </source>
</reference>
<feature type="region of interest" description="Disordered" evidence="1">
    <location>
        <begin position="25"/>
        <end position="53"/>
    </location>
</feature>
<accession>A0ABY7G893</accession>
<organism evidence="2 3">
    <name type="scientific">Mya arenaria</name>
    <name type="common">Soft-shell clam</name>
    <dbReference type="NCBI Taxonomy" id="6604"/>
    <lineage>
        <taxon>Eukaryota</taxon>
        <taxon>Metazoa</taxon>
        <taxon>Spiralia</taxon>
        <taxon>Lophotrochozoa</taxon>
        <taxon>Mollusca</taxon>
        <taxon>Bivalvia</taxon>
        <taxon>Autobranchia</taxon>
        <taxon>Heteroconchia</taxon>
        <taxon>Euheterodonta</taxon>
        <taxon>Imparidentia</taxon>
        <taxon>Neoheterodontei</taxon>
        <taxon>Myida</taxon>
        <taxon>Myoidea</taxon>
        <taxon>Myidae</taxon>
        <taxon>Mya</taxon>
    </lineage>
</organism>
<evidence type="ECO:0000256" key="1">
    <source>
        <dbReference type="SAM" id="MobiDB-lite"/>
    </source>
</evidence>
<keyword evidence="3" id="KW-1185">Reference proteome</keyword>
<gene>
    <name evidence="2" type="ORF">MAR_033190</name>
</gene>
<proteinExistence type="predicted"/>